<dbReference type="InterPro" id="IPR036397">
    <property type="entry name" value="RNaseH_sf"/>
</dbReference>
<dbReference type="CDD" id="cd04658">
    <property type="entry name" value="Piwi_piwi-like_Euk"/>
    <property type="match status" value="1"/>
</dbReference>
<comment type="subcellular location">
    <subcellularLocation>
        <location evidence="1">Cytoplasm</location>
    </subcellularLocation>
</comment>
<sequence>MESRGGKGRARGRARGAPQGGGPPGGAPRPGPPGQQGPGAQGPPQQNRPPGDPWSRAAAPPQQQGPPAAQMGPWVRPQMPTPAAPVVGAGRGSRFGGGETGEVSAPAEHARAVQGAGDGEKSRATSSGVRGRNLKYEIIRTKPADMQSKKGTSGQPINLISNYFPMIQAGKFLLFQYRVDFNPDVDHTGARKKFMHIALKDTLNGYLFDGTVLYTAARIQPDPLEKFVENEAGEKVRISIRMVSELAWGDFHYIQLFNILIRKCLSAMKLTLLQRDYYDPQSQVNIHEHKLSLWPGYFTSIRQHENQVMMNIELAFKVLRDDTCYNMFLDCRGPEPKKEFQSKIIGSSVLTFYNNRTYRIDDVDFSQNADSTFPLRDGSQMSYAQYYSEKYKIHIREKRQPLLVSRSKPREIRAGMPEVVYLIPELCKPTGLTDRMRENFRLMQALAEHTRVGPVDRMRKLQEFCKRFLGCAEAVTELKKWDFKLADRLVQFQGRVLPMETIVAANNARYAAGPKADWTRDLRAQRMFNSANMTRLVTICPSRQKNECQDFLQTLQKAARGMQWDIGRPEIFDIPDDRTNTFCTAIENVAARMDPTLIMCVLPTNQADRYGSIKKKCYVDRGIPSQIVLRKNLTSKGVMSIATKVAIQLNCKIGGAPWSIVMPLSNVMVVGYDVCRDTLKKQSSFAAMVATLDRAMTRYYNHVTEHQLQEELSENISAFLIVACQKYKEVNGRYPERILIYRDGVGDGQLPFVFTMEVERIKEKLTSEIYKNGDLKMSFIVVSKRINTRFFTPNSNPPPGTVVDDIVTLPERFDFFVVSQCVNQGTVAPTSYNVLSDNMGLSPDRLQMLTYKLCHMYYNWSGTVRVPAPCQYAHKLAFMTAQHLHRPANRALETLLYYL</sequence>
<feature type="domain" description="PAZ" evidence="9">
    <location>
        <begin position="323"/>
        <end position="431"/>
    </location>
</feature>
<dbReference type="Pfam" id="PF02171">
    <property type="entry name" value="Piwi"/>
    <property type="match status" value="1"/>
</dbReference>
<name>A0A2I6PIY2_DIAVI</name>
<dbReference type="RefSeq" id="XP_028150966.1">
    <property type="nucleotide sequence ID" value="XM_028295165.1"/>
</dbReference>
<dbReference type="CTD" id="34524"/>
<dbReference type="GO" id="GO:0140965">
    <property type="term" value="P:secondary piRNA processing"/>
    <property type="evidence" value="ECO:0007669"/>
    <property type="project" value="UniProtKB-ARBA"/>
</dbReference>
<dbReference type="GO" id="GO:0030154">
    <property type="term" value="P:cell differentiation"/>
    <property type="evidence" value="ECO:0007669"/>
    <property type="project" value="UniProtKB-KW"/>
</dbReference>
<keyword evidence="6" id="KW-0943">RNA-mediated gene silencing</keyword>
<dbReference type="OrthoDB" id="445936at2759"/>
<dbReference type="PROSITE" id="PS50821">
    <property type="entry name" value="PAZ"/>
    <property type="match status" value="1"/>
</dbReference>
<keyword evidence="3" id="KW-0963">Cytoplasm</keyword>
<accession>A0A2I6PIY2</accession>
<dbReference type="GO" id="GO:0003723">
    <property type="term" value="F:RNA binding"/>
    <property type="evidence" value="ECO:0007669"/>
    <property type="project" value="UniProtKB-KW"/>
</dbReference>
<dbReference type="FunFam" id="3.30.420.10:FF:000014">
    <property type="entry name" value="Piwi-like RNA-mediated gene silencing 1"/>
    <property type="match status" value="1"/>
</dbReference>
<reference evidence="12" key="3">
    <citation type="submission" date="2025-05" db="UniProtKB">
        <authorList>
            <consortium name="EnsemblMetazoa"/>
        </authorList>
    </citation>
    <scope>IDENTIFICATION</scope>
</reference>
<evidence type="ECO:0000313" key="11">
    <source>
        <dbReference type="EMBL" id="AUM60044.1"/>
    </source>
</evidence>
<gene>
    <name evidence="14" type="primary">LOC114344326</name>
</gene>
<evidence type="ECO:0000313" key="14">
    <source>
        <dbReference type="RefSeq" id="XP_028150966.1"/>
    </source>
</evidence>
<evidence type="ECO:0000256" key="6">
    <source>
        <dbReference type="ARBA" id="ARBA00023158"/>
    </source>
</evidence>
<dbReference type="GeneID" id="114344326"/>
<evidence type="ECO:0000256" key="8">
    <source>
        <dbReference type="SAM" id="MobiDB-lite"/>
    </source>
</evidence>
<dbReference type="Proteomes" id="UP001652700">
    <property type="component" value="Unplaced"/>
</dbReference>
<comment type="similarity">
    <text evidence="7">Belongs to the argonaute family. Piwi subfamily.</text>
</comment>
<dbReference type="RefSeq" id="XP_050498381.1">
    <property type="nucleotide sequence ID" value="XM_050642424.1"/>
</dbReference>
<dbReference type="KEGG" id="dvv:114344326"/>
<evidence type="ECO:0000256" key="2">
    <source>
        <dbReference type="ARBA" id="ARBA00022473"/>
    </source>
</evidence>
<dbReference type="GO" id="GO:0005737">
    <property type="term" value="C:cytoplasm"/>
    <property type="evidence" value="ECO:0007669"/>
    <property type="project" value="UniProtKB-SubCell"/>
</dbReference>
<dbReference type="CDD" id="cd02845">
    <property type="entry name" value="PAZ_piwi_like"/>
    <property type="match status" value="1"/>
</dbReference>
<evidence type="ECO:0000256" key="7">
    <source>
        <dbReference type="ARBA" id="ARBA00038291"/>
    </source>
</evidence>
<evidence type="ECO:0000256" key="1">
    <source>
        <dbReference type="ARBA" id="ARBA00004496"/>
    </source>
</evidence>
<dbReference type="AlphaFoldDB" id="A0A2I6PIY2"/>
<feature type="domain" description="Piwi" evidence="10">
    <location>
        <begin position="597"/>
        <end position="885"/>
    </location>
</feature>
<evidence type="ECO:0000256" key="4">
    <source>
        <dbReference type="ARBA" id="ARBA00022782"/>
    </source>
</evidence>
<dbReference type="SMART" id="SM00950">
    <property type="entry name" value="Piwi"/>
    <property type="match status" value="1"/>
</dbReference>
<keyword evidence="13" id="KW-1185">Reference proteome</keyword>
<feature type="compositionally biased region" description="Basic residues" evidence="8">
    <location>
        <begin position="1"/>
        <end position="14"/>
    </location>
</feature>
<evidence type="ECO:0000259" key="9">
    <source>
        <dbReference type="PROSITE" id="PS50821"/>
    </source>
</evidence>
<dbReference type="Gene3D" id="2.170.260.10">
    <property type="entry name" value="paz domain"/>
    <property type="match status" value="1"/>
</dbReference>
<feature type="region of interest" description="Disordered" evidence="8">
    <location>
        <begin position="1"/>
        <end position="130"/>
    </location>
</feature>
<dbReference type="Pfam" id="PF02170">
    <property type="entry name" value="PAZ"/>
    <property type="match status" value="1"/>
</dbReference>
<dbReference type="RefSeq" id="XP_050498382.1">
    <property type="nucleotide sequence ID" value="XM_050642425.1"/>
</dbReference>
<dbReference type="SUPFAM" id="SSF101690">
    <property type="entry name" value="PAZ domain"/>
    <property type="match status" value="1"/>
</dbReference>
<keyword evidence="5" id="KW-0694">RNA-binding</keyword>
<evidence type="ECO:0000313" key="12">
    <source>
        <dbReference type="EnsemblMetazoa" id="XP_050498381.1"/>
    </source>
</evidence>
<dbReference type="InterPro" id="IPR003100">
    <property type="entry name" value="PAZ_dom"/>
</dbReference>
<organism evidence="11">
    <name type="scientific">Diabrotica virgifera virgifera</name>
    <name type="common">western corn rootworm</name>
    <dbReference type="NCBI Taxonomy" id="50390"/>
    <lineage>
        <taxon>Eukaryota</taxon>
        <taxon>Metazoa</taxon>
        <taxon>Ecdysozoa</taxon>
        <taxon>Arthropoda</taxon>
        <taxon>Hexapoda</taxon>
        <taxon>Insecta</taxon>
        <taxon>Pterygota</taxon>
        <taxon>Neoptera</taxon>
        <taxon>Endopterygota</taxon>
        <taxon>Coleoptera</taxon>
        <taxon>Polyphaga</taxon>
        <taxon>Cucujiformia</taxon>
        <taxon>Chrysomeloidea</taxon>
        <taxon>Chrysomelidae</taxon>
        <taxon>Galerucinae</taxon>
        <taxon>Diabroticina</taxon>
        <taxon>Diabroticites</taxon>
        <taxon>Diabrotica</taxon>
    </lineage>
</organism>
<evidence type="ECO:0000256" key="3">
    <source>
        <dbReference type="ARBA" id="ARBA00022490"/>
    </source>
</evidence>
<dbReference type="InterPro" id="IPR036085">
    <property type="entry name" value="PAZ_dom_sf"/>
</dbReference>
<dbReference type="Pfam" id="PF23278">
    <property type="entry name" value="Piwi_N"/>
    <property type="match status" value="1"/>
</dbReference>
<dbReference type="EnsemblMetazoa" id="XM_050642425.1">
    <property type="protein sequence ID" value="XP_050498382.1"/>
    <property type="gene ID" value="LOC114344326"/>
</dbReference>
<proteinExistence type="evidence at transcript level"/>
<dbReference type="EMBL" id="MG266017">
    <property type="protein sequence ID" value="AUM60044.1"/>
    <property type="molecule type" value="mRNA"/>
</dbReference>
<dbReference type="PANTHER" id="PTHR22891">
    <property type="entry name" value="EUKARYOTIC TRANSLATION INITIATION FACTOR 2C"/>
    <property type="match status" value="1"/>
</dbReference>
<dbReference type="FunFam" id="2.170.260.10:FF:000003">
    <property type="entry name" value="Piwi-like RNA-mediated gene silencing 2"/>
    <property type="match status" value="1"/>
</dbReference>
<dbReference type="SUPFAM" id="SSF53098">
    <property type="entry name" value="Ribonuclease H-like"/>
    <property type="match status" value="1"/>
</dbReference>
<dbReference type="Gene3D" id="3.40.50.2300">
    <property type="match status" value="1"/>
</dbReference>
<dbReference type="Gene3D" id="3.30.420.10">
    <property type="entry name" value="Ribonuclease H-like superfamily/Ribonuclease H"/>
    <property type="match status" value="1"/>
</dbReference>
<keyword evidence="2" id="KW-0217">Developmental protein</keyword>
<dbReference type="EnsemblMetazoa" id="XM_050642424.1">
    <property type="protein sequence ID" value="XP_050498381.1"/>
    <property type="gene ID" value="LOC114344326"/>
</dbReference>
<evidence type="ECO:0000259" key="10">
    <source>
        <dbReference type="PROSITE" id="PS50822"/>
    </source>
</evidence>
<dbReference type="PROSITE" id="PS50822">
    <property type="entry name" value="PIWI"/>
    <property type="match status" value="1"/>
</dbReference>
<reference evidence="11 14" key="1">
    <citation type="journal article" date="2017" name="PLoS ONE">
        <title>Distinct fitness costs associated with the knockdown of RNAi pathway genes in western corn rootworm adults.</title>
        <authorList>
            <person name="Wu K."/>
            <person name="Camargo C."/>
            <person name="Fishilevich E."/>
            <person name="Narva K.E."/>
            <person name="Chen X."/>
            <person name="Taylor C.E."/>
            <person name="Siegfried B.D."/>
        </authorList>
    </citation>
    <scope>NUCLEOTIDE SEQUENCE</scope>
</reference>
<reference evidence="14" key="2">
    <citation type="submission" date="2025-04" db="UniProtKB">
        <authorList>
            <consortium name="RefSeq"/>
        </authorList>
    </citation>
    <scope>IDENTIFICATION</scope>
</reference>
<dbReference type="InterPro" id="IPR003165">
    <property type="entry name" value="Piwi"/>
</dbReference>
<feature type="compositionally biased region" description="Pro residues" evidence="8">
    <location>
        <begin position="25"/>
        <end position="35"/>
    </location>
</feature>
<protein>
    <submittedName>
        <fullName evidence="11">Aubergine</fullName>
    </submittedName>
    <submittedName>
        <fullName evidence="14">Piwi-like protein Siwi</fullName>
    </submittedName>
</protein>
<feature type="compositionally biased region" description="Gly residues" evidence="8">
    <location>
        <begin position="89"/>
        <end position="100"/>
    </location>
</feature>
<dbReference type="SMART" id="SM00949">
    <property type="entry name" value="PAZ"/>
    <property type="match status" value="1"/>
</dbReference>
<feature type="compositionally biased region" description="Low complexity" evidence="8">
    <location>
        <begin position="57"/>
        <end position="73"/>
    </location>
</feature>
<evidence type="ECO:0000256" key="5">
    <source>
        <dbReference type="ARBA" id="ARBA00022884"/>
    </source>
</evidence>
<keyword evidence="4" id="KW-0221">Differentiation</keyword>
<evidence type="ECO:0000313" key="13">
    <source>
        <dbReference type="Proteomes" id="UP001652700"/>
    </source>
</evidence>
<dbReference type="InterPro" id="IPR012337">
    <property type="entry name" value="RNaseH-like_sf"/>
</dbReference>